<dbReference type="InterPro" id="IPR009678">
    <property type="entry name" value="Phage_tail_completion_R"/>
</dbReference>
<organism evidence="1 2">
    <name type="scientific">Photorhabdus bodei</name>
    <dbReference type="NCBI Taxonomy" id="2029681"/>
    <lineage>
        <taxon>Bacteria</taxon>
        <taxon>Pseudomonadati</taxon>
        <taxon>Pseudomonadota</taxon>
        <taxon>Gammaproteobacteria</taxon>
        <taxon>Enterobacterales</taxon>
        <taxon>Morganellaceae</taxon>
        <taxon>Photorhabdus</taxon>
    </lineage>
</organism>
<evidence type="ECO:0000313" key="2">
    <source>
        <dbReference type="Proteomes" id="UP001212996"/>
    </source>
</evidence>
<dbReference type="Proteomes" id="UP001212996">
    <property type="component" value="Unassembled WGS sequence"/>
</dbReference>
<dbReference type="EMBL" id="JAQMFO010000012">
    <property type="protein sequence ID" value="MDB6372276.1"/>
    <property type="molecule type" value="Genomic_DNA"/>
</dbReference>
<dbReference type="RefSeq" id="WP_271866299.1">
    <property type="nucleotide sequence ID" value="NZ_JAQMFO010000012.1"/>
</dbReference>
<accession>A0AAW6BI80</accession>
<comment type="caution">
    <text evidence="1">The sequence shown here is derived from an EMBL/GenBank/DDBJ whole genome shotgun (WGS) entry which is preliminary data.</text>
</comment>
<dbReference type="Pfam" id="PF06891">
    <property type="entry name" value="P2_Phage_GpR"/>
    <property type="match status" value="1"/>
</dbReference>
<protein>
    <submittedName>
        <fullName evidence="1">Phage tail protein</fullName>
    </submittedName>
</protein>
<sequence length="155" mass="17590">MLKTKLMRDIITKHNPFFVQNPDRLEVYVTEGNLIATGTASPSFLYQYKLHVLALDYPAPLDSLSVPILEWARRHQPDLLFNPERRADGIKFDADILSDGTADILFVLRTTERVIVQTENGQLTTQHLDEPPYPSASPKDHWGVLIDGAYSNDEK</sequence>
<reference evidence="1" key="1">
    <citation type="submission" date="2023-01" db="EMBL/GenBank/DDBJ databases">
        <title>Genome sequencing of Photorhabdus bodei 09-20.</title>
        <authorList>
            <person name="Kalindamar S."/>
            <person name="Kumru S."/>
        </authorList>
    </citation>
    <scope>NUCLEOTIDE SEQUENCE</scope>
    <source>
        <strain evidence="1">09-20</strain>
    </source>
</reference>
<name>A0AAW6BI80_9GAMM</name>
<gene>
    <name evidence="1" type="ORF">PH362_10030</name>
</gene>
<proteinExistence type="predicted"/>
<dbReference type="AlphaFoldDB" id="A0AAW6BI80"/>
<evidence type="ECO:0000313" key="1">
    <source>
        <dbReference type="EMBL" id="MDB6372276.1"/>
    </source>
</evidence>